<dbReference type="PROSITE" id="PS51318">
    <property type="entry name" value="TAT"/>
    <property type="match status" value="1"/>
</dbReference>
<proteinExistence type="predicted"/>
<keyword evidence="3" id="KW-1185">Reference proteome</keyword>
<dbReference type="Proteomes" id="UP001500622">
    <property type="component" value="Unassembled WGS sequence"/>
</dbReference>
<evidence type="ECO:0000313" key="3">
    <source>
        <dbReference type="Proteomes" id="UP001500622"/>
    </source>
</evidence>
<name>A0ABP8L784_9MICO</name>
<protein>
    <submittedName>
        <fullName evidence="2">Uncharacterized protein</fullName>
    </submittedName>
</protein>
<dbReference type="RefSeq" id="WP_345215941.1">
    <property type="nucleotide sequence ID" value="NZ_BAABGN010000008.1"/>
</dbReference>
<dbReference type="EMBL" id="BAABGN010000008">
    <property type="protein sequence ID" value="GAA4423032.1"/>
    <property type="molecule type" value="Genomic_DNA"/>
</dbReference>
<dbReference type="InterPro" id="IPR006311">
    <property type="entry name" value="TAT_signal"/>
</dbReference>
<keyword evidence="1" id="KW-1133">Transmembrane helix</keyword>
<organism evidence="2 3">
    <name type="scientific">Georgenia halophila</name>
    <dbReference type="NCBI Taxonomy" id="620889"/>
    <lineage>
        <taxon>Bacteria</taxon>
        <taxon>Bacillati</taxon>
        <taxon>Actinomycetota</taxon>
        <taxon>Actinomycetes</taxon>
        <taxon>Micrococcales</taxon>
        <taxon>Bogoriellaceae</taxon>
        <taxon>Georgenia</taxon>
    </lineage>
</organism>
<feature type="transmembrane region" description="Helical" evidence="1">
    <location>
        <begin position="78"/>
        <end position="99"/>
    </location>
</feature>
<keyword evidence="1" id="KW-0812">Transmembrane</keyword>
<gene>
    <name evidence="2" type="ORF">GCM10023169_18160</name>
</gene>
<feature type="transmembrane region" description="Helical" evidence="1">
    <location>
        <begin position="200"/>
        <end position="227"/>
    </location>
</feature>
<evidence type="ECO:0000313" key="2">
    <source>
        <dbReference type="EMBL" id="GAA4423032.1"/>
    </source>
</evidence>
<accession>A0ABP8L784</accession>
<keyword evidence="1" id="KW-0472">Membrane</keyword>
<evidence type="ECO:0000256" key="1">
    <source>
        <dbReference type="SAM" id="Phobius"/>
    </source>
</evidence>
<comment type="caution">
    <text evidence="2">The sequence shown here is derived from an EMBL/GenBank/DDBJ whole genome shotgun (WGS) entry which is preliminary data.</text>
</comment>
<reference evidence="3" key="1">
    <citation type="journal article" date="2019" name="Int. J. Syst. Evol. Microbiol.">
        <title>The Global Catalogue of Microorganisms (GCM) 10K type strain sequencing project: providing services to taxonomists for standard genome sequencing and annotation.</title>
        <authorList>
            <consortium name="The Broad Institute Genomics Platform"/>
            <consortium name="The Broad Institute Genome Sequencing Center for Infectious Disease"/>
            <person name="Wu L."/>
            <person name="Ma J."/>
        </authorList>
    </citation>
    <scope>NUCLEOTIDE SEQUENCE [LARGE SCALE GENOMIC DNA]</scope>
    <source>
        <strain evidence="3">JCM 17810</strain>
    </source>
</reference>
<feature type="transmembrane region" description="Helical" evidence="1">
    <location>
        <begin position="111"/>
        <end position="137"/>
    </location>
</feature>
<sequence>MSTSPTPTRDSATPPRPHGFACEHCDDSVPHEHLDVRALVETSRAAARRRALTMAAVAGVLLAAALGTAFLADGAATALTALGATTAGWVVVTGVALLVTTRTRLAPAKAVVAGALTGAGLTPLAALAVALLAGGWVSGLVAGATWLAAGAATSAVQARSWRGLLLTPGDAGEHARAQAVDRRGAAVVGEVPRWLVQGGLVGAGVVLLAAVPAAVVVLVPLAVLLAARAGSGRLSR</sequence>
<feature type="transmembrane region" description="Helical" evidence="1">
    <location>
        <begin position="51"/>
        <end position="72"/>
    </location>
</feature>